<keyword evidence="10" id="KW-0539">Nucleus</keyword>
<name>A0A1S2XD02_CICAR</name>
<dbReference type="InterPro" id="IPR052751">
    <property type="entry name" value="Plant_MAPKKK"/>
</dbReference>
<evidence type="ECO:0000256" key="12">
    <source>
        <dbReference type="ARBA" id="ARBA00048329"/>
    </source>
</evidence>
<evidence type="ECO:0000256" key="9">
    <source>
        <dbReference type="ARBA" id="ARBA00022840"/>
    </source>
</evidence>
<evidence type="ECO:0000256" key="3">
    <source>
        <dbReference type="ARBA" id="ARBA00022527"/>
    </source>
</evidence>
<dbReference type="GO" id="GO:0005524">
    <property type="term" value="F:ATP binding"/>
    <property type="evidence" value="ECO:0007669"/>
    <property type="project" value="UniProtKB-UniRule"/>
</dbReference>
<proteinExistence type="inferred from homology"/>
<evidence type="ECO:0000256" key="2">
    <source>
        <dbReference type="ARBA" id="ARBA00012406"/>
    </source>
</evidence>
<evidence type="ECO:0000256" key="8">
    <source>
        <dbReference type="ARBA" id="ARBA00022777"/>
    </source>
</evidence>
<comment type="catalytic activity">
    <reaction evidence="11">
        <text>L-threonyl-[protein] + ATP = O-phospho-L-threonyl-[protein] + ADP + H(+)</text>
        <dbReference type="Rhea" id="RHEA:46608"/>
        <dbReference type="Rhea" id="RHEA-COMP:11060"/>
        <dbReference type="Rhea" id="RHEA-COMP:11605"/>
        <dbReference type="ChEBI" id="CHEBI:15378"/>
        <dbReference type="ChEBI" id="CHEBI:30013"/>
        <dbReference type="ChEBI" id="CHEBI:30616"/>
        <dbReference type="ChEBI" id="CHEBI:61977"/>
        <dbReference type="ChEBI" id="CHEBI:456216"/>
        <dbReference type="EC" id="2.7.11.25"/>
    </reaction>
</comment>
<evidence type="ECO:0000256" key="1">
    <source>
        <dbReference type="ARBA" id="ARBA00004123"/>
    </source>
</evidence>
<keyword evidence="9 13" id="KW-0067">ATP-binding</keyword>
<keyword evidence="6" id="KW-0938">Abscisic acid signaling pathway</keyword>
<reference evidence="16" key="1">
    <citation type="journal article" date="2013" name="Nat. Biotechnol.">
        <title>Draft genome sequence of chickpea (Cicer arietinum) provides a resource for trait improvement.</title>
        <authorList>
            <person name="Varshney R.K."/>
            <person name="Song C."/>
            <person name="Saxena R.K."/>
            <person name="Azam S."/>
            <person name="Yu S."/>
            <person name="Sharpe A.G."/>
            <person name="Cannon S."/>
            <person name="Baek J."/>
            <person name="Rosen B.D."/>
            <person name="Tar'an B."/>
            <person name="Millan T."/>
            <person name="Zhang X."/>
            <person name="Ramsay L.D."/>
            <person name="Iwata A."/>
            <person name="Wang Y."/>
            <person name="Nelson W."/>
            <person name="Farmer A.D."/>
            <person name="Gaur P.M."/>
            <person name="Soderlund C."/>
            <person name="Penmetsa R.V."/>
            <person name="Xu C."/>
            <person name="Bharti A.K."/>
            <person name="He W."/>
            <person name="Winter P."/>
            <person name="Zhao S."/>
            <person name="Hane J.K."/>
            <person name="Carrasquilla-Garcia N."/>
            <person name="Condie J.A."/>
            <person name="Upadhyaya H.D."/>
            <person name="Luo M.C."/>
            <person name="Thudi M."/>
            <person name="Gowda C.L."/>
            <person name="Singh N.P."/>
            <person name="Lichtenzveig J."/>
            <person name="Gali K.K."/>
            <person name="Rubio J."/>
            <person name="Nadarajan N."/>
            <person name="Dolezel J."/>
            <person name="Bansal K.C."/>
            <person name="Xu X."/>
            <person name="Edwards D."/>
            <person name="Zhang G."/>
            <person name="Kahl G."/>
            <person name="Gil J."/>
            <person name="Singh K.B."/>
            <person name="Datta S.K."/>
            <person name="Jackson S.A."/>
            <person name="Wang J."/>
            <person name="Cook D.R."/>
        </authorList>
    </citation>
    <scope>NUCLEOTIDE SEQUENCE [LARGE SCALE GENOMIC DNA]</scope>
    <source>
        <strain evidence="16">cv. CDC Frontier</strain>
    </source>
</reference>
<keyword evidence="3 14" id="KW-0723">Serine/threonine-protein kinase</keyword>
<gene>
    <name evidence="17" type="primary">LOC101511268</name>
</gene>
<reference evidence="17" key="2">
    <citation type="submission" date="2025-08" db="UniProtKB">
        <authorList>
            <consortium name="RefSeq"/>
        </authorList>
    </citation>
    <scope>IDENTIFICATION</scope>
    <source>
        <tissue evidence="17">Etiolated seedlings</tissue>
    </source>
</reference>
<dbReference type="Gene3D" id="1.10.510.10">
    <property type="entry name" value="Transferase(Phosphotransferase) domain 1"/>
    <property type="match status" value="1"/>
</dbReference>
<dbReference type="PROSITE" id="PS00108">
    <property type="entry name" value="PROTEIN_KINASE_ST"/>
    <property type="match status" value="1"/>
</dbReference>
<dbReference type="PROSITE" id="PS50011">
    <property type="entry name" value="PROTEIN_KINASE_DOM"/>
    <property type="match status" value="1"/>
</dbReference>
<dbReference type="Pfam" id="PF00069">
    <property type="entry name" value="Pkinase"/>
    <property type="match status" value="1"/>
</dbReference>
<organism evidence="16 17">
    <name type="scientific">Cicer arietinum</name>
    <name type="common">Chickpea</name>
    <name type="synonym">Garbanzo</name>
    <dbReference type="NCBI Taxonomy" id="3827"/>
    <lineage>
        <taxon>Eukaryota</taxon>
        <taxon>Viridiplantae</taxon>
        <taxon>Streptophyta</taxon>
        <taxon>Embryophyta</taxon>
        <taxon>Tracheophyta</taxon>
        <taxon>Spermatophyta</taxon>
        <taxon>Magnoliopsida</taxon>
        <taxon>eudicotyledons</taxon>
        <taxon>Gunneridae</taxon>
        <taxon>Pentapetalae</taxon>
        <taxon>rosids</taxon>
        <taxon>fabids</taxon>
        <taxon>Fabales</taxon>
        <taxon>Fabaceae</taxon>
        <taxon>Papilionoideae</taxon>
        <taxon>50 kb inversion clade</taxon>
        <taxon>NPAAA clade</taxon>
        <taxon>Hologalegina</taxon>
        <taxon>IRL clade</taxon>
        <taxon>Cicereae</taxon>
        <taxon>Cicer</taxon>
    </lineage>
</organism>
<keyword evidence="8" id="KW-0418">Kinase</keyword>
<evidence type="ECO:0000256" key="14">
    <source>
        <dbReference type="RuleBase" id="RU000304"/>
    </source>
</evidence>
<comment type="similarity">
    <text evidence="14">Belongs to the protein kinase superfamily.</text>
</comment>
<evidence type="ECO:0000256" key="7">
    <source>
        <dbReference type="ARBA" id="ARBA00022741"/>
    </source>
</evidence>
<dbReference type="KEGG" id="cam:101511268"/>
<dbReference type="PANTHER" id="PTHR48011:SF8">
    <property type="entry name" value="MAP KINASE KINASE KINASE"/>
    <property type="match status" value="1"/>
</dbReference>
<dbReference type="GO" id="GO:0019901">
    <property type="term" value="F:protein kinase binding"/>
    <property type="evidence" value="ECO:0007669"/>
    <property type="project" value="UniProtKB-ARBA"/>
</dbReference>
<dbReference type="eggNOG" id="KOG0198">
    <property type="taxonomic scope" value="Eukaryota"/>
</dbReference>
<dbReference type="GO" id="GO:0006970">
    <property type="term" value="P:response to osmotic stress"/>
    <property type="evidence" value="ECO:0007669"/>
    <property type="project" value="UniProtKB-ARBA"/>
</dbReference>
<evidence type="ECO:0000256" key="4">
    <source>
        <dbReference type="ARBA" id="ARBA00022553"/>
    </source>
</evidence>
<evidence type="ECO:0000256" key="5">
    <source>
        <dbReference type="ARBA" id="ARBA00022679"/>
    </source>
</evidence>
<dbReference type="InterPro" id="IPR008271">
    <property type="entry name" value="Ser/Thr_kinase_AS"/>
</dbReference>
<comment type="catalytic activity">
    <reaction evidence="12">
        <text>L-seryl-[protein] + ATP = O-phospho-L-seryl-[protein] + ADP + H(+)</text>
        <dbReference type="Rhea" id="RHEA:17989"/>
        <dbReference type="Rhea" id="RHEA-COMP:9863"/>
        <dbReference type="Rhea" id="RHEA-COMP:11604"/>
        <dbReference type="ChEBI" id="CHEBI:15378"/>
        <dbReference type="ChEBI" id="CHEBI:29999"/>
        <dbReference type="ChEBI" id="CHEBI:30616"/>
        <dbReference type="ChEBI" id="CHEBI:83421"/>
        <dbReference type="ChEBI" id="CHEBI:456216"/>
        <dbReference type="EC" id="2.7.11.25"/>
    </reaction>
</comment>
<dbReference type="GO" id="GO:0004709">
    <property type="term" value="F:MAP kinase kinase kinase activity"/>
    <property type="evidence" value="ECO:0007669"/>
    <property type="project" value="UniProtKB-EC"/>
</dbReference>
<keyword evidence="7 13" id="KW-0547">Nucleotide-binding</keyword>
<evidence type="ECO:0000313" key="17">
    <source>
        <dbReference type="RefSeq" id="XP_004487421.1"/>
    </source>
</evidence>
<keyword evidence="4" id="KW-0597">Phosphoprotein</keyword>
<keyword evidence="16" id="KW-1185">Reference proteome</keyword>
<dbReference type="EC" id="2.7.11.25" evidence="2"/>
<dbReference type="SMART" id="SM00220">
    <property type="entry name" value="S_TKc"/>
    <property type="match status" value="1"/>
</dbReference>
<dbReference type="GO" id="GO:0005634">
    <property type="term" value="C:nucleus"/>
    <property type="evidence" value="ECO:0007669"/>
    <property type="project" value="UniProtKB-SubCell"/>
</dbReference>
<keyword evidence="5" id="KW-0808">Transferase</keyword>
<dbReference type="InterPro" id="IPR011009">
    <property type="entry name" value="Kinase-like_dom_sf"/>
</dbReference>
<dbReference type="STRING" id="3827.A0A1S2XD02"/>
<dbReference type="InterPro" id="IPR000719">
    <property type="entry name" value="Prot_kinase_dom"/>
</dbReference>
<dbReference type="AlphaFoldDB" id="A0A1S2XD02"/>
<dbReference type="SUPFAM" id="SSF56112">
    <property type="entry name" value="Protein kinase-like (PK-like)"/>
    <property type="match status" value="1"/>
</dbReference>
<dbReference type="FunFam" id="1.10.510.10:FF:000852">
    <property type="entry name" value="Mitogen-activated protein kinase kinase kinase 17"/>
    <property type="match status" value="1"/>
</dbReference>
<dbReference type="PaxDb" id="3827-XP_004487421.1"/>
<evidence type="ECO:0000259" key="15">
    <source>
        <dbReference type="PROSITE" id="PS50011"/>
    </source>
</evidence>
<sequence length="404" mass="45499">MEMEWTRGNIIGHGSSATVYLATSPSSSDVSAVKSAETSLSYSKHLEREQRILSSLYSPYIVSYKGCNFTNENNKNLFNLFMEYMPLGNLSQATRRNDGGRLNEPAIAHFTRQILQGLEYLHTKGIVHCDIKGSNILVCEKGVKIGDFGCAKMVDETVPIAGTPMFMSPEVARGEEQGYPCDVWSLGCTIVEMATGFSPWTNVEDPVTVLYRIAYSNDVPEIPCFLSEQAKDFLEKCFRRDSKERWNCSQLLKHPFLEEFDSSVVKSDEFDSSSPTSILEQGFWNCVEESESLFFGDLGKTNFENCCVGRIKKLALCSREPFWNWGDENWISIRGNDSDAVASTSDDDFDFDELVKSDVNGGISGYNFCEDYNFRNSDVSFVVNSFNFESGIERLQPYSTLDFL</sequence>
<feature type="binding site" evidence="13">
    <location>
        <position position="34"/>
    </location>
    <ligand>
        <name>ATP</name>
        <dbReference type="ChEBI" id="CHEBI:30616"/>
    </ligand>
</feature>
<evidence type="ECO:0000256" key="10">
    <source>
        <dbReference type="ARBA" id="ARBA00023242"/>
    </source>
</evidence>
<evidence type="ECO:0000256" key="13">
    <source>
        <dbReference type="PROSITE-ProRule" id="PRU10141"/>
    </source>
</evidence>
<dbReference type="PROSITE" id="PS00107">
    <property type="entry name" value="PROTEIN_KINASE_ATP"/>
    <property type="match status" value="1"/>
</dbReference>
<dbReference type="GO" id="GO:0009738">
    <property type="term" value="P:abscisic acid-activated signaling pathway"/>
    <property type="evidence" value="ECO:0007669"/>
    <property type="project" value="UniProtKB-KW"/>
</dbReference>
<dbReference type="Proteomes" id="UP000087171">
    <property type="component" value="Chromosome Ca1"/>
</dbReference>
<dbReference type="OrthoDB" id="275301at2759"/>
<evidence type="ECO:0000256" key="6">
    <source>
        <dbReference type="ARBA" id="ARBA00022682"/>
    </source>
</evidence>
<dbReference type="RefSeq" id="XP_004487421.1">
    <property type="nucleotide sequence ID" value="XM_004487364.3"/>
</dbReference>
<feature type="domain" description="Protein kinase" evidence="15">
    <location>
        <begin position="5"/>
        <end position="257"/>
    </location>
</feature>
<accession>A0A1S2XD02</accession>
<dbReference type="GeneID" id="101511268"/>
<evidence type="ECO:0000256" key="11">
    <source>
        <dbReference type="ARBA" id="ARBA00047559"/>
    </source>
</evidence>
<dbReference type="InterPro" id="IPR017441">
    <property type="entry name" value="Protein_kinase_ATP_BS"/>
</dbReference>
<evidence type="ECO:0000313" key="16">
    <source>
        <dbReference type="Proteomes" id="UP000087171"/>
    </source>
</evidence>
<protein>
    <recommendedName>
        <fullName evidence="2">mitogen-activated protein kinase kinase kinase</fullName>
        <ecNumber evidence="2">2.7.11.25</ecNumber>
    </recommendedName>
</protein>
<comment type="subcellular location">
    <subcellularLocation>
        <location evidence="1">Nucleus</location>
    </subcellularLocation>
</comment>
<dbReference type="CDD" id="cd06606">
    <property type="entry name" value="STKc_MAPKKK"/>
    <property type="match status" value="1"/>
</dbReference>
<dbReference type="PANTHER" id="PTHR48011">
    <property type="entry name" value="CCR4-NOT TRANSCRIPTIONAL COMPLEX SUBUNIT CAF120-RELATED"/>
    <property type="match status" value="1"/>
</dbReference>